<keyword evidence="1" id="KW-0812">Transmembrane</keyword>
<comment type="caution">
    <text evidence="2">The sequence shown here is derived from an EMBL/GenBank/DDBJ whole genome shotgun (WGS) entry which is preliminary data.</text>
</comment>
<feature type="transmembrane region" description="Helical" evidence="1">
    <location>
        <begin position="73"/>
        <end position="95"/>
    </location>
</feature>
<evidence type="ECO:0000313" key="2">
    <source>
        <dbReference type="EMBL" id="KAK8729322.1"/>
    </source>
</evidence>
<reference evidence="2 3" key="1">
    <citation type="journal article" date="2024" name="BMC Genomics">
        <title>Genome assembly of redclaw crayfish (Cherax quadricarinatus) provides insights into its immune adaptation and hypoxia tolerance.</title>
        <authorList>
            <person name="Liu Z."/>
            <person name="Zheng J."/>
            <person name="Li H."/>
            <person name="Fang K."/>
            <person name="Wang S."/>
            <person name="He J."/>
            <person name="Zhou D."/>
            <person name="Weng S."/>
            <person name="Chi M."/>
            <person name="Gu Z."/>
            <person name="He J."/>
            <person name="Li F."/>
            <person name="Wang M."/>
        </authorList>
    </citation>
    <scope>NUCLEOTIDE SEQUENCE [LARGE SCALE GENOMIC DNA]</scope>
    <source>
        <strain evidence="2">ZL_2023a</strain>
    </source>
</reference>
<evidence type="ECO:0000256" key="1">
    <source>
        <dbReference type="SAM" id="Phobius"/>
    </source>
</evidence>
<protein>
    <recommendedName>
        <fullName evidence="4">Transmembrane protein</fullName>
    </recommendedName>
</protein>
<name>A0AAW0WCN9_CHEQU</name>
<feature type="transmembrane region" description="Helical" evidence="1">
    <location>
        <begin position="24"/>
        <end position="49"/>
    </location>
</feature>
<keyword evidence="1" id="KW-0472">Membrane</keyword>
<reference evidence="2" key="2">
    <citation type="submission" date="2024-01" db="EMBL/GenBank/DDBJ databases">
        <authorList>
            <person name="He J."/>
            <person name="Wang M."/>
            <person name="Zheng J."/>
            <person name="Liu Z."/>
        </authorList>
    </citation>
    <scope>NUCLEOTIDE SEQUENCE</scope>
    <source>
        <strain evidence="2">ZL_2023a</strain>
        <tissue evidence="2">Muscle</tissue>
    </source>
</reference>
<dbReference type="AlphaFoldDB" id="A0AAW0WCN9"/>
<gene>
    <name evidence="2" type="ORF">OTU49_008763</name>
</gene>
<feature type="transmembrane region" description="Helical" evidence="1">
    <location>
        <begin position="136"/>
        <end position="158"/>
    </location>
</feature>
<sequence length="184" mass="20487">MKIWQPKDCCCCSLRTGSLVVGSLALAGAILDLINACAGTFAFVIQYLAKLKLISCLEDENSSLCSDELNSCAVGFSIAVLVCESVQAFVCCLLLHGIRKERFKLMVPYMIWSVIRFCTILGLSVFSIIYYALMPLVVLMLLSPMIILGVIETVYLLFIHAQYREVKRAQCEGHAILEEEFENL</sequence>
<dbReference type="EMBL" id="JARKIK010000068">
    <property type="protein sequence ID" value="KAK8729324.1"/>
    <property type="molecule type" value="Genomic_DNA"/>
</dbReference>
<dbReference type="EMBL" id="JARKIK010000068">
    <property type="protein sequence ID" value="KAK8729323.1"/>
    <property type="molecule type" value="Genomic_DNA"/>
</dbReference>
<evidence type="ECO:0008006" key="4">
    <source>
        <dbReference type="Google" id="ProtNLM"/>
    </source>
</evidence>
<dbReference type="PANTHER" id="PTHR36694">
    <property type="entry name" value="PASIFLORA 1, ISOFORM A-RELATED"/>
    <property type="match status" value="1"/>
</dbReference>
<feature type="transmembrane region" description="Helical" evidence="1">
    <location>
        <begin position="107"/>
        <end position="130"/>
    </location>
</feature>
<keyword evidence="3" id="KW-1185">Reference proteome</keyword>
<dbReference type="PANTHER" id="PTHR36694:SF11">
    <property type="entry name" value="LP21121P-RELATED"/>
    <property type="match status" value="1"/>
</dbReference>
<keyword evidence="1" id="KW-1133">Transmembrane helix</keyword>
<evidence type="ECO:0000313" key="3">
    <source>
        <dbReference type="Proteomes" id="UP001445076"/>
    </source>
</evidence>
<dbReference type="Proteomes" id="UP001445076">
    <property type="component" value="Unassembled WGS sequence"/>
</dbReference>
<organism evidence="2 3">
    <name type="scientific">Cherax quadricarinatus</name>
    <name type="common">Australian red claw crayfish</name>
    <dbReference type="NCBI Taxonomy" id="27406"/>
    <lineage>
        <taxon>Eukaryota</taxon>
        <taxon>Metazoa</taxon>
        <taxon>Ecdysozoa</taxon>
        <taxon>Arthropoda</taxon>
        <taxon>Crustacea</taxon>
        <taxon>Multicrustacea</taxon>
        <taxon>Malacostraca</taxon>
        <taxon>Eumalacostraca</taxon>
        <taxon>Eucarida</taxon>
        <taxon>Decapoda</taxon>
        <taxon>Pleocyemata</taxon>
        <taxon>Astacidea</taxon>
        <taxon>Parastacoidea</taxon>
        <taxon>Parastacidae</taxon>
        <taxon>Cherax</taxon>
    </lineage>
</organism>
<proteinExistence type="predicted"/>
<dbReference type="EMBL" id="JARKIK010000068">
    <property type="protein sequence ID" value="KAK8729322.1"/>
    <property type="molecule type" value="Genomic_DNA"/>
</dbReference>
<dbReference type="EMBL" id="JARKIK010000068">
    <property type="protein sequence ID" value="KAK8729321.1"/>
    <property type="molecule type" value="Genomic_DNA"/>
</dbReference>
<accession>A0AAW0WCN9</accession>